<gene>
    <name evidence="2" type="ORF">EGYM00392_LOCUS39973</name>
</gene>
<accession>A0A7S1NMB0</accession>
<dbReference type="AlphaFoldDB" id="A0A7S1NMB0"/>
<reference evidence="2" key="1">
    <citation type="submission" date="2021-01" db="EMBL/GenBank/DDBJ databases">
        <authorList>
            <person name="Corre E."/>
            <person name="Pelletier E."/>
            <person name="Niang G."/>
            <person name="Scheremetjew M."/>
            <person name="Finn R."/>
            <person name="Kale V."/>
            <person name="Holt S."/>
            <person name="Cochrane G."/>
            <person name="Meng A."/>
            <person name="Brown T."/>
            <person name="Cohen L."/>
        </authorList>
    </citation>
    <scope>NUCLEOTIDE SEQUENCE</scope>
    <source>
        <strain evidence="2">NIES-381</strain>
    </source>
</reference>
<proteinExistence type="predicted"/>
<organism evidence="2">
    <name type="scientific">Eutreptiella gymnastica</name>
    <dbReference type="NCBI Taxonomy" id="73025"/>
    <lineage>
        <taxon>Eukaryota</taxon>
        <taxon>Discoba</taxon>
        <taxon>Euglenozoa</taxon>
        <taxon>Euglenida</taxon>
        <taxon>Spirocuta</taxon>
        <taxon>Euglenophyceae</taxon>
        <taxon>Eutreptiales</taxon>
        <taxon>Eutreptiaceae</taxon>
        <taxon>Eutreptiella</taxon>
    </lineage>
</organism>
<dbReference type="EMBL" id="HBGA01107326">
    <property type="protein sequence ID" value="CAD9028838.1"/>
    <property type="molecule type" value="Transcribed_RNA"/>
</dbReference>
<feature type="compositionally biased region" description="Low complexity" evidence="1">
    <location>
        <begin position="210"/>
        <end position="221"/>
    </location>
</feature>
<dbReference type="InterPro" id="IPR013783">
    <property type="entry name" value="Ig-like_fold"/>
</dbReference>
<name>A0A7S1NMB0_9EUGL</name>
<protein>
    <submittedName>
        <fullName evidence="2">Uncharacterized protein</fullName>
    </submittedName>
</protein>
<feature type="region of interest" description="Disordered" evidence="1">
    <location>
        <begin position="185"/>
        <end position="221"/>
    </location>
</feature>
<feature type="region of interest" description="Disordered" evidence="1">
    <location>
        <begin position="525"/>
        <end position="544"/>
    </location>
</feature>
<dbReference type="Gene3D" id="2.60.40.10">
    <property type="entry name" value="Immunoglobulins"/>
    <property type="match status" value="1"/>
</dbReference>
<evidence type="ECO:0000313" key="2">
    <source>
        <dbReference type="EMBL" id="CAD9028838.1"/>
    </source>
</evidence>
<sequence length="544" mass="59167">MVKYGGLGCGIDALYVPLREARAEAVNVIPLHNSTPHDIHFQISVTHPHDFSVEPPLGLVRSGNFAYVVVKYIGGFGGFGKAGDNDYSHLFPPKQPKLKVRQSCFEEDQLPPIKLHVYFRGPEVGDMYWYTVDGDVQKSPKSGFEHADMCLPLALPASLAKLSPDSYQAGSGGLEWDDDLDTATNASSNIYHRPRGRSPGPEGIWYPGPTSTRSSSGGSRISFGSTGSRVSFGDMPERGQGVVVGTPMQGYVLLHYAKLIGCGVGSTDKYAIQCDIQDKTQASRFEIVDEDGEVHWGASITQYSHPPKCLTSLTVLKKTLQKEVLVLASWPKLPLPSHSRTPRKATVPVNEHLTLVLCLQLTHKLPSKLPPGLSHPHHSRDVSPASSHRSTVVSARTSPRSVSPGGRPRGLVNIQIRIQALTGMPHLVPNEQYAVRCATAGPSSCTAYQEPCGDGSVNWDQDLIIAAVPVTSVQFVVLKSEGQVDCTIMDLPEPLEGPRRREVRLPMGGRLSLTLVTHPVHDLDWADRPQLPTPPLELEGQPGW</sequence>
<evidence type="ECO:0000256" key="1">
    <source>
        <dbReference type="SAM" id="MobiDB-lite"/>
    </source>
</evidence>
<dbReference type="SUPFAM" id="SSF49354">
    <property type="entry name" value="PapD-like"/>
    <property type="match status" value="1"/>
</dbReference>
<feature type="compositionally biased region" description="Polar residues" evidence="1">
    <location>
        <begin position="384"/>
        <end position="401"/>
    </location>
</feature>
<dbReference type="InterPro" id="IPR008962">
    <property type="entry name" value="PapD-like_sf"/>
</dbReference>
<feature type="region of interest" description="Disordered" evidence="1">
    <location>
        <begin position="369"/>
        <end position="408"/>
    </location>
</feature>